<name>A0ABR9GEU4_9GAMM</name>
<proteinExistence type="predicted"/>
<reference evidence="2 3" key="1">
    <citation type="submission" date="2020-09" db="EMBL/GenBank/DDBJ databases">
        <title>Dyella sp. 7MK23 isolated from forest soil.</title>
        <authorList>
            <person name="Fu J."/>
        </authorList>
    </citation>
    <scope>NUCLEOTIDE SEQUENCE [LARGE SCALE GENOMIC DNA]</scope>
    <source>
        <strain evidence="2 3">7MK23</strain>
    </source>
</reference>
<feature type="signal peptide" evidence="1">
    <location>
        <begin position="1"/>
        <end position="24"/>
    </location>
</feature>
<accession>A0ABR9GEU4</accession>
<comment type="caution">
    <text evidence="2">The sequence shown here is derived from an EMBL/GenBank/DDBJ whole genome shotgun (WGS) entry which is preliminary data.</text>
</comment>
<dbReference type="Proteomes" id="UP000651010">
    <property type="component" value="Unassembled WGS sequence"/>
</dbReference>
<feature type="chain" id="PRO_5046934975" description="Lipoprotein" evidence="1">
    <location>
        <begin position="25"/>
        <end position="204"/>
    </location>
</feature>
<dbReference type="PROSITE" id="PS51257">
    <property type="entry name" value="PROKAR_LIPOPROTEIN"/>
    <property type="match status" value="1"/>
</dbReference>
<dbReference type="EMBL" id="JACZZA010000014">
    <property type="protein sequence ID" value="MBE1162545.1"/>
    <property type="molecule type" value="Genomic_DNA"/>
</dbReference>
<keyword evidence="3" id="KW-1185">Reference proteome</keyword>
<evidence type="ECO:0000313" key="2">
    <source>
        <dbReference type="EMBL" id="MBE1162545.1"/>
    </source>
</evidence>
<organism evidence="2 3">
    <name type="scientific">Dyella acidiphila</name>
    <dbReference type="NCBI Taxonomy" id="2775866"/>
    <lineage>
        <taxon>Bacteria</taxon>
        <taxon>Pseudomonadati</taxon>
        <taxon>Pseudomonadota</taxon>
        <taxon>Gammaproteobacteria</taxon>
        <taxon>Lysobacterales</taxon>
        <taxon>Rhodanobacteraceae</taxon>
        <taxon>Dyella</taxon>
    </lineage>
</organism>
<dbReference type="RefSeq" id="WP_192557386.1">
    <property type="nucleotide sequence ID" value="NZ_JACZZA010000014.1"/>
</dbReference>
<gene>
    <name evidence="2" type="ORF">IGX34_19340</name>
</gene>
<evidence type="ECO:0000256" key="1">
    <source>
        <dbReference type="SAM" id="SignalP"/>
    </source>
</evidence>
<evidence type="ECO:0000313" key="3">
    <source>
        <dbReference type="Proteomes" id="UP000651010"/>
    </source>
</evidence>
<sequence length="204" mass="22092">MNRPRLVASIVAGYGLLACMSATSAPENNISPAAPGYGIAAGIASLARTNDQVDVMAVAAQLKLPEIAPYRDKPGALTWYGPLIHAEWPRFYAVYDPPHSSLNITHVVISWLPDTADTFVLELRVEIKHGFCPSEALLANEVGSIPRTSRVQAIPADNGSIGFPGKDSGYTETSLIVHHDHEKDTSVTYRNHNTCFLVVRGSRE</sequence>
<keyword evidence="1" id="KW-0732">Signal</keyword>
<protein>
    <recommendedName>
        <fullName evidence="4">Lipoprotein</fullName>
    </recommendedName>
</protein>
<evidence type="ECO:0008006" key="4">
    <source>
        <dbReference type="Google" id="ProtNLM"/>
    </source>
</evidence>